<keyword evidence="16" id="KW-0090">Biological rhythms</keyword>
<dbReference type="Pfam" id="PF08214">
    <property type="entry name" value="HAT_KAT11"/>
    <property type="match status" value="1"/>
</dbReference>
<dbReference type="Pfam" id="PF09030">
    <property type="entry name" value="Creb_binding"/>
    <property type="match status" value="1"/>
</dbReference>
<evidence type="ECO:0000256" key="12">
    <source>
        <dbReference type="ARBA" id="ARBA00022833"/>
    </source>
</evidence>
<keyword evidence="20" id="KW-0012">Acyltransferase</keyword>
<feature type="compositionally biased region" description="Polar residues" evidence="25">
    <location>
        <begin position="689"/>
        <end position="725"/>
    </location>
</feature>
<dbReference type="InterPro" id="IPR010303">
    <property type="entry name" value="RING_CBP-p300"/>
</dbReference>
<dbReference type="SUPFAM" id="SSF69125">
    <property type="entry name" value="Nuclear receptor coactivator interlocking domain"/>
    <property type="match status" value="1"/>
</dbReference>
<dbReference type="Ensembl" id="ENSCSET00000018710.1">
    <property type="protein sequence ID" value="ENSCSEP00000018479.1"/>
    <property type="gene ID" value="ENSCSEG00000011814.1"/>
</dbReference>
<evidence type="ECO:0000256" key="13">
    <source>
        <dbReference type="ARBA" id="ARBA00022843"/>
    </source>
</evidence>
<comment type="subcellular location">
    <subcellularLocation>
        <location evidence="2">Cytoplasm</location>
    </subcellularLocation>
    <subcellularLocation>
        <location evidence="1">Nucleus</location>
    </subcellularLocation>
</comment>
<evidence type="ECO:0000256" key="23">
    <source>
        <dbReference type="PROSITE-ProRule" id="PRU00203"/>
    </source>
</evidence>
<feature type="compositionally biased region" description="Basic residues" evidence="25">
    <location>
        <begin position="1334"/>
        <end position="1344"/>
    </location>
</feature>
<evidence type="ECO:0000256" key="11">
    <source>
        <dbReference type="ARBA" id="ARBA00022771"/>
    </source>
</evidence>
<feature type="domain" description="TAZ-type" evidence="27">
    <location>
        <begin position="343"/>
        <end position="429"/>
    </location>
</feature>
<dbReference type="Proteomes" id="UP000265120">
    <property type="component" value="Chromosome 9"/>
</dbReference>
<dbReference type="InterPro" id="IPR014744">
    <property type="entry name" value="Nuc_rcpt_coact_CREBbp"/>
</dbReference>
<evidence type="ECO:0000313" key="32">
    <source>
        <dbReference type="Proteomes" id="UP000265120"/>
    </source>
</evidence>
<feature type="domain" description="ZZ-type" evidence="28">
    <location>
        <begin position="1451"/>
        <end position="1499"/>
    </location>
</feature>
<evidence type="ECO:0000256" key="15">
    <source>
        <dbReference type="ARBA" id="ARBA00023015"/>
    </source>
</evidence>
<evidence type="ECO:0000256" key="5">
    <source>
        <dbReference type="ARBA" id="ARBA00022490"/>
    </source>
</evidence>
<feature type="compositionally biased region" description="Low complexity" evidence="25">
    <location>
        <begin position="1635"/>
        <end position="1657"/>
    </location>
</feature>
<dbReference type="GO" id="GO:0048511">
    <property type="term" value="P:rhythmic process"/>
    <property type="evidence" value="ECO:0007669"/>
    <property type="project" value="UniProtKB-KW"/>
</dbReference>
<dbReference type="CDD" id="cd15802">
    <property type="entry name" value="RING_CBP-p300"/>
    <property type="match status" value="1"/>
</dbReference>
<feature type="compositionally biased region" description="Low complexity" evidence="25">
    <location>
        <begin position="2058"/>
        <end position="2074"/>
    </location>
</feature>
<dbReference type="GO" id="GO:0045944">
    <property type="term" value="P:positive regulation of transcription by RNA polymerase II"/>
    <property type="evidence" value="ECO:0007669"/>
    <property type="project" value="TreeGrafter"/>
</dbReference>
<proteinExistence type="predicted"/>
<evidence type="ECO:0000259" key="30">
    <source>
        <dbReference type="PROSITE" id="PS51727"/>
    </source>
</evidence>
<evidence type="ECO:0000259" key="26">
    <source>
        <dbReference type="PROSITE" id="PS50014"/>
    </source>
</evidence>
<dbReference type="CDD" id="cd20910">
    <property type="entry name" value="NCBD_CREBBP-p300_like"/>
    <property type="match status" value="1"/>
</dbReference>
<feature type="region of interest" description="Disordered" evidence="25">
    <location>
        <begin position="1623"/>
        <end position="1721"/>
    </location>
</feature>
<feature type="compositionally biased region" description="Basic and acidic residues" evidence="25">
    <location>
        <begin position="1305"/>
        <end position="1317"/>
    </location>
</feature>
<keyword evidence="12 23" id="KW-0862">Zinc</keyword>
<evidence type="ECO:0000256" key="16">
    <source>
        <dbReference type="ARBA" id="ARBA00023108"/>
    </source>
</evidence>
<dbReference type="InterPro" id="IPR018359">
    <property type="entry name" value="Bromodomain_CS"/>
</dbReference>
<keyword evidence="4" id="KW-0488">Methylation</keyword>
<evidence type="ECO:0000256" key="4">
    <source>
        <dbReference type="ARBA" id="ARBA00022481"/>
    </source>
</evidence>
<feature type="region of interest" description="Disordered" evidence="25">
    <location>
        <begin position="434"/>
        <end position="473"/>
    </location>
</feature>
<evidence type="ECO:0000256" key="2">
    <source>
        <dbReference type="ARBA" id="ARBA00004496"/>
    </source>
</evidence>
<dbReference type="GO" id="GO:0005737">
    <property type="term" value="C:cytoplasm"/>
    <property type="evidence" value="ECO:0007669"/>
    <property type="project" value="UniProtKB-SubCell"/>
</dbReference>
<dbReference type="InParanoid" id="A0A3P8VVZ0"/>
<dbReference type="PROSITE" id="PS00633">
    <property type="entry name" value="BROMODOMAIN_1"/>
    <property type="match status" value="1"/>
</dbReference>
<dbReference type="GO" id="GO:0140297">
    <property type="term" value="F:DNA-binding transcription factor binding"/>
    <property type="evidence" value="ECO:0007669"/>
    <property type="project" value="UniProtKB-ARBA"/>
</dbReference>
<evidence type="ECO:0000259" key="29">
    <source>
        <dbReference type="PROSITE" id="PS50952"/>
    </source>
</evidence>
<keyword evidence="19" id="KW-0539">Nucleus</keyword>
<organism evidence="31 32">
    <name type="scientific">Cynoglossus semilaevis</name>
    <name type="common">Tongue sole</name>
    <dbReference type="NCBI Taxonomy" id="244447"/>
    <lineage>
        <taxon>Eukaryota</taxon>
        <taxon>Metazoa</taxon>
        <taxon>Chordata</taxon>
        <taxon>Craniata</taxon>
        <taxon>Vertebrata</taxon>
        <taxon>Euteleostomi</taxon>
        <taxon>Actinopterygii</taxon>
        <taxon>Neopterygii</taxon>
        <taxon>Teleostei</taxon>
        <taxon>Neoteleostei</taxon>
        <taxon>Acanthomorphata</taxon>
        <taxon>Carangaria</taxon>
        <taxon>Pleuronectiformes</taxon>
        <taxon>Pleuronectoidei</taxon>
        <taxon>Cynoglossidae</taxon>
        <taxon>Cynoglossinae</taxon>
        <taxon>Cynoglossus</taxon>
    </lineage>
</organism>
<keyword evidence="9 23" id="KW-0479">Metal-binding</keyword>
<sequence>MAENLLDVGPPTSKRPKLNSPALSASDGQDLGSLSWDDLENDLPDELIPNGGDLNLMGGIPTNGGAAPGTVGPGGLPVVPDAAAKHKQLSELLRAGSTSSITGTGLNSSSPQPGGMGPQLGTPLGKSPLSQGSPNNRTSPQAQKAGTPTGMAGQNNNNNNTTMGLNTSGFNQTMINNSQGHAGLLAQGAPSQPGPVLNGGLGPGTGRGRGVGVAGIQYPGTTPGAAGTALAETLNQGGQQMGTLATLNAAQPVGLSSNGAPFGTQPYGQGAAGPGQQLNHQQQQLQNKAALANSLPPFSNDLKGTAVNSVPNALQQQPQQQVAMLPLAGSGGVAVPSAGPTADPEKRKLIQQQLVLLLHAHKCQRREQANGEVRACALPHCRTMKNVLNHMTHCQAGKSCQVAHCASSRQIISHWKNCTRHDCPVCLPLKNASDKRTQQPMLSSPTAGLQNPMSSVSVGQPSASTNNTSAPIDPSSMQRAYAALGLPYSSQPTGQAQAQQAPGQTAGAQNMALGGAAMGVTTSEQTSLHTDLLADGSAVGSMVNTPAAAPVTGNRKAWHEHVTQDLRHHLVHKLVQAIFPTPDPAALKDRRMENLVAYARKFGQMLSSLNKLRSRLQKQNTTQTPMAAQGTQQPGLTQPNAMGPRPQSNVVCLFDLTIMCLSACTPVCLCVSTCPVCVCTSLQQQQQQNANPPTNALGSSLGPQLVSSQTPMHSTPPSAASTAGGATNLPHPQPSSRSSTPTLPGPVQSQGATTPCPTQPQPQVELSTAAQTQPLPQPPTTPVRLRTLRMPSTLNLPFHPSDCHGSIRPIYIQFSYFRIFTASIIMGMLAIERVKFFKPEELRQALMPTLESLYRQDPESLPFRQPVDPMLLGIPDYFDIVKNPIDLSTIKRKLDTGQYQEPWQYVDDVWLMFNNAWLYNRKTSRVYKYCSKLAEVFESEIDPVMQGLGYCCGRKYEFSPQTLCCYGKQLCTIPTGGTYYSYQNRYHFCEKCFNEIQGESVTLGDDPAQPQTMISKDQFERKKNDVLDPEPFVECKDCGRKMHQICVLHYEVIWPSGFICDNCLKKSGKTRKENKFSAKRLQSTRLGMYIEDRVNKYLKRQNHPEAGEVFVRVVASSDKTVEVKPGMKTRFVDMGEMPETLTKALFAFEEIDGVDVCFFGMHVQEYGSECSFPNTRRVYISYLDSIHFFRPRILRTAVYHEILIGYLEYVKKLGYAQGHIWACPPSEGDDYIFHCHPPDQKIPKPKRLQEWYRKMLEKAFAERILHDYKDIFKQATEDRLTSANELPYFEGDFWPNVLEESIKELEQEEEERKKEENTAASDTPEGTPGDSKNAKKKNNKKTNKNKSSVSRANKKKPGMPNVANDLSQKLYATMEKHKEVFFVIHLHSAPMVNTLPPIVDPDPLLSCDLMDGRDAFLTLARDKHWEFSSLRRCKWSTMCMLVELHNQGQDRFVYTCNECKHHVETRWHCTVCEDFDLCINCYNTKGHDHQMVKWGLGLDDDSNSQSGEASKSPQESRRLSIQRCIQSLVHACQCRNANCSLPSCQKMKRVVQHTKGCKRKTNGGCPVCKQLIALCCYHAKHCQENKCPVPFCLNIKHKLRQQQLQHRLQQAQLMRRRMATMQGRTMPLPSPPASAAPSTPTSHGQPNTPQTPQQPLSSQPPTPNSAGVMSPSFPNASRNGQPQTSVSQGKPGPQASPLHQQQSPLPQPPQPPQQLQQQPPLAAVKMARRIEMMAQAQQNQQNYRNGLSMNPQQPQPRMTGPMQTQLQMVQGPRGPQVMQTGIAQGQWPGAAGPMQAAQTQQPGLVPGQTPQQTVTMQRALMAPGQQQQQGQRMLIPQQPGVRIQTPQRTGTIAPNALQELLRTLKSPSSPQQQQQVLNILKSNPQLMAAFIKQRTAKYHANQPQHQQQAGQQPQPGMPPMQAMAMPGATVQRPGMPQQQPPAQSMAALGAQGQLVNAAHNTNPQIQEIYRRQLLRQQQQQQQAVMPQGHPGQFPAQTQGTAATYSQIRMQQQQQQIAMQTGPGSAGGPMGQLPSMAQMSQSGMGMDSTQNLLHQRMLQQQQQLPQQQQAVLKQQIGSPAQPSPMSPQTHLLTGQPQGGAHLPGQPTLTNTLSNQVRSPAPVQSPCPPQQQPQPPHSCPSPQIQNQPQPSPQHPPPPHSGSPHPGLGGPLQSMEQGHLGTPDQSAMLPQLNTPNRGGLNSDLGMVGDATGDTLEKFVEGL</sequence>
<evidence type="ECO:0000256" key="1">
    <source>
        <dbReference type="ARBA" id="ARBA00004123"/>
    </source>
</evidence>
<dbReference type="PROSITE" id="PS50952">
    <property type="entry name" value="KIX"/>
    <property type="match status" value="1"/>
</dbReference>
<evidence type="ECO:0000256" key="6">
    <source>
        <dbReference type="ARBA" id="ARBA00022499"/>
    </source>
</evidence>
<dbReference type="SMART" id="SM00551">
    <property type="entry name" value="ZnF_TAZ"/>
    <property type="match status" value="2"/>
</dbReference>
<dbReference type="GO" id="GO:0002244">
    <property type="term" value="P:hematopoietic progenitor cell differentiation"/>
    <property type="evidence" value="ECO:0007669"/>
    <property type="project" value="Ensembl"/>
</dbReference>
<dbReference type="GO" id="GO:0031490">
    <property type="term" value="F:chromatin DNA binding"/>
    <property type="evidence" value="ECO:0007669"/>
    <property type="project" value="TreeGrafter"/>
</dbReference>
<dbReference type="PANTHER" id="PTHR13808:SF34">
    <property type="entry name" value="CREB-BINDING PROTEIN"/>
    <property type="match status" value="1"/>
</dbReference>
<evidence type="ECO:0000256" key="19">
    <source>
        <dbReference type="ARBA" id="ARBA00023242"/>
    </source>
</evidence>
<keyword evidence="5" id="KW-0963">Cytoplasm</keyword>
<keyword evidence="6" id="KW-1017">Isopeptide bond</keyword>
<keyword evidence="15" id="KW-0805">Transcription regulation</keyword>
<dbReference type="PANTHER" id="PTHR13808">
    <property type="entry name" value="CBP/P300-RELATED"/>
    <property type="match status" value="1"/>
</dbReference>
<feature type="compositionally biased region" description="Low complexity" evidence="25">
    <location>
        <begin position="1693"/>
        <end position="1704"/>
    </location>
</feature>
<evidence type="ECO:0000256" key="10">
    <source>
        <dbReference type="ARBA" id="ARBA00022737"/>
    </source>
</evidence>
<keyword evidence="8" id="KW-0808">Transferase</keyword>
<evidence type="ECO:0000256" key="24">
    <source>
        <dbReference type="PROSITE-ProRule" id="PRU00228"/>
    </source>
</evidence>
<dbReference type="FunFam" id="1.20.920.10:FF:000001">
    <property type="entry name" value="Histone acetyltransferase p300"/>
    <property type="match status" value="1"/>
</dbReference>
<dbReference type="Pfam" id="PF02135">
    <property type="entry name" value="zf-TAZ"/>
    <property type="match status" value="2"/>
</dbReference>
<dbReference type="CDD" id="cd05495">
    <property type="entry name" value="Bromo_cbp_like"/>
    <property type="match status" value="1"/>
</dbReference>
<dbReference type="InterPro" id="IPR056484">
    <property type="entry name" value="PHD_P300"/>
</dbReference>
<dbReference type="SUPFAM" id="SSF57933">
    <property type="entry name" value="TAZ domain"/>
    <property type="match status" value="2"/>
</dbReference>
<dbReference type="FunFam" id="3.30.60.90:FF:000003">
    <property type="entry name" value="E1A binding protein p300"/>
    <property type="match status" value="1"/>
</dbReference>
<dbReference type="GO" id="GO:0004402">
    <property type="term" value="F:histone acetyltransferase activity"/>
    <property type="evidence" value="ECO:0007669"/>
    <property type="project" value="InterPro"/>
</dbReference>
<dbReference type="Gene3D" id="3.30.60.90">
    <property type="match status" value="1"/>
</dbReference>
<dbReference type="CDD" id="cd02337">
    <property type="entry name" value="ZZ_CBP"/>
    <property type="match status" value="1"/>
</dbReference>
<feature type="compositionally biased region" description="Polar residues" evidence="25">
    <location>
        <begin position="1672"/>
        <end position="1688"/>
    </location>
</feature>
<feature type="zinc finger region" description="TAZ-type" evidence="23">
    <location>
        <begin position="1514"/>
        <end position="1595"/>
    </location>
</feature>
<dbReference type="InterPro" id="IPR035898">
    <property type="entry name" value="TAZ_dom_sf"/>
</dbReference>
<feature type="domain" description="Bromo" evidence="26">
    <location>
        <begin position="855"/>
        <end position="927"/>
    </location>
</feature>
<evidence type="ECO:0000259" key="28">
    <source>
        <dbReference type="PROSITE" id="PS50135"/>
    </source>
</evidence>
<feature type="compositionally biased region" description="Pro residues" evidence="25">
    <location>
        <begin position="2147"/>
        <end position="2158"/>
    </location>
</feature>
<evidence type="ECO:0000256" key="7">
    <source>
        <dbReference type="ARBA" id="ARBA00022553"/>
    </source>
</evidence>
<evidence type="ECO:0000256" key="17">
    <source>
        <dbReference type="ARBA" id="ARBA00023117"/>
    </source>
</evidence>
<dbReference type="GO" id="GO:0005667">
    <property type="term" value="C:transcription regulator complex"/>
    <property type="evidence" value="ECO:0007669"/>
    <property type="project" value="TreeGrafter"/>
</dbReference>
<dbReference type="PRINTS" id="PR00503">
    <property type="entry name" value="BROMODOMAIN"/>
</dbReference>
<keyword evidence="14" id="KW-0007">Acetylation</keyword>
<dbReference type="Gene3D" id="1.10.246.20">
    <property type="entry name" value="Coactivator CBP, KIX domain"/>
    <property type="match status" value="1"/>
</dbReference>
<reference evidence="31" key="3">
    <citation type="submission" date="2025-09" db="UniProtKB">
        <authorList>
            <consortium name="Ensembl"/>
        </authorList>
    </citation>
    <scope>IDENTIFICATION</scope>
</reference>
<dbReference type="SUPFAM" id="SSF47370">
    <property type="entry name" value="Bromodomain"/>
    <property type="match status" value="1"/>
</dbReference>
<dbReference type="InterPro" id="IPR000433">
    <property type="entry name" value="Znf_ZZ"/>
</dbReference>
<dbReference type="FunFam" id="1.20.1020.10:FF:000001">
    <property type="entry name" value="E1A binding protein p300"/>
    <property type="match status" value="1"/>
</dbReference>
<keyword evidence="18" id="KW-0804">Transcription</keyword>
<feature type="compositionally biased region" description="Polar residues" evidence="25">
    <location>
        <begin position="438"/>
        <end position="473"/>
    </location>
</feature>
<dbReference type="InterPro" id="IPR037073">
    <property type="entry name" value="Nuc_rcpt_coact_CREBbp_sf"/>
</dbReference>
<name>A0A3P8VVZ0_CYNSE</name>
<dbReference type="InterPro" id="IPR003101">
    <property type="entry name" value="KIX_dom"/>
</dbReference>
<keyword evidence="13" id="KW-0832">Ubl conjugation</keyword>
<dbReference type="SUPFAM" id="SSF47040">
    <property type="entry name" value="Kix domain of CBP (creb binding protein)"/>
    <property type="match status" value="1"/>
</dbReference>
<feature type="domain" description="CBP/p300-type HAT" evidence="30">
    <location>
        <begin position="1075"/>
        <end position="1449"/>
    </location>
</feature>
<dbReference type="SUPFAM" id="SSF57850">
    <property type="entry name" value="RING/U-box"/>
    <property type="match status" value="1"/>
</dbReference>
<dbReference type="InterPro" id="IPR000197">
    <property type="entry name" value="Znf_TAZ"/>
</dbReference>
<dbReference type="GO" id="GO:0008270">
    <property type="term" value="F:zinc ion binding"/>
    <property type="evidence" value="ECO:0007669"/>
    <property type="project" value="UniProtKB-KW"/>
</dbReference>
<dbReference type="FunFam" id="3.30.40.10:FF:000034">
    <property type="entry name" value="Histone acetyltransferase p300"/>
    <property type="match status" value="1"/>
</dbReference>
<evidence type="ECO:0000256" key="8">
    <source>
        <dbReference type="ARBA" id="ARBA00022679"/>
    </source>
</evidence>
<dbReference type="Gene3D" id="1.20.920.10">
    <property type="entry name" value="Bromodomain-like"/>
    <property type="match status" value="1"/>
</dbReference>
<feature type="domain" description="TAZ-type" evidence="27">
    <location>
        <begin position="1514"/>
        <end position="1595"/>
    </location>
</feature>
<dbReference type="CDD" id="cd15647">
    <property type="entry name" value="PHD_CBP"/>
    <property type="match status" value="1"/>
</dbReference>
<dbReference type="PROSITE" id="PS50134">
    <property type="entry name" value="ZF_TAZ"/>
    <property type="match status" value="2"/>
</dbReference>
<dbReference type="PROSITE" id="PS50135">
    <property type="entry name" value="ZF_ZZ_2"/>
    <property type="match status" value="1"/>
</dbReference>
<dbReference type="Pfam" id="PF00439">
    <property type="entry name" value="Bromodomain"/>
    <property type="match status" value="1"/>
</dbReference>
<feature type="compositionally biased region" description="Pro residues" evidence="25">
    <location>
        <begin position="2121"/>
        <end position="2137"/>
    </location>
</feature>
<dbReference type="GeneTree" id="ENSGT00940000155364"/>
<dbReference type="FunFam" id="2.10.110.40:FF:000001">
    <property type="entry name" value="E1A binding protein p300"/>
    <property type="match status" value="1"/>
</dbReference>
<keyword evidence="7" id="KW-0597">Phosphoprotein</keyword>
<dbReference type="Pfam" id="PF02172">
    <property type="entry name" value="KIX"/>
    <property type="match status" value="1"/>
</dbReference>
<evidence type="ECO:0000256" key="20">
    <source>
        <dbReference type="ARBA" id="ARBA00023315"/>
    </source>
</evidence>
<dbReference type="InterPro" id="IPR043145">
    <property type="entry name" value="Znf_ZZ_sf"/>
</dbReference>
<dbReference type="PROSITE" id="PS01357">
    <property type="entry name" value="ZF_ZZ_1"/>
    <property type="match status" value="1"/>
</dbReference>
<keyword evidence="10" id="KW-0677">Repeat</keyword>
<feature type="compositionally biased region" description="Polar residues" evidence="25">
    <location>
        <begin position="128"/>
        <end position="146"/>
    </location>
</feature>
<dbReference type="InterPro" id="IPR001487">
    <property type="entry name" value="Bromodomain"/>
</dbReference>
<evidence type="ECO:0000256" key="3">
    <source>
        <dbReference type="ARBA" id="ARBA00013184"/>
    </source>
</evidence>
<dbReference type="SMART" id="SM00291">
    <property type="entry name" value="ZnF_ZZ"/>
    <property type="match status" value="1"/>
</dbReference>
<keyword evidence="17 22" id="KW-0103">Bromodomain</keyword>
<dbReference type="GO" id="GO:0000123">
    <property type="term" value="C:histone acetyltransferase complex"/>
    <property type="evidence" value="ECO:0007669"/>
    <property type="project" value="InterPro"/>
</dbReference>
<dbReference type="InterPro" id="IPR036529">
    <property type="entry name" value="KIX_dom_sf"/>
</dbReference>
<evidence type="ECO:0000313" key="31">
    <source>
        <dbReference type="Ensembl" id="ENSCSEP00000018479.1"/>
    </source>
</evidence>
<dbReference type="InterPro" id="IPR013178">
    <property type="entry name" value="Histone_AcTrfase_Rtt109/CBP"/>
</dbReference>
<dbReference type="Pfam" id="PF00569">
    <property type="entry name" value="ZZ"/>
    <property type="match status" value="1"/>
</dbReference>
<dbReference type="Gene3D" id="1.10.1630.10">
    <property type="entry name" value="Nuclear receptor coactivator, CREB-bp-like, interlocking domain"/>
    <property type="match status" value="1"/>
</dbReference>
<dbReference type="SMART" id="SM00297">
    <property type="entry name" value="BROMO"/>
    <property type="match status" value="1"/>
</dbReference>
<protein>
    <recommendedName>
        <fullName evidence="3">histone acetyltransferase</fullName>
        <ecNumber evidence="3">2.3.1.48</ecNumber>
    </recommendedName>
</protein>
<dbReference type="EC" id="2.3.1.48" evidence="3"/>
<feature type="compositionally biased region" description="Polar residues" evidence="25">
    <location>
        <begin position="734"/>
        <end position="752"/>
    </location>
</feature>
<evidence type="ECO:0000259" key="27">
    <source>
        <dbReference type="PROSITE" id="PS50134"/>
    </source>
</evidence>
<dbReference type="InterPro" id="IPR013083">
    <property type="entry name" value="Znf_RING/FYVE/PHD"/>
</dbReference>
<reference evidence="31" key="2">
    <citation type="submission" date="2025-08" db="UniProtKB">
        <authorList>
            <consortium name="Ensembl"/>
        </authorList>
    </citation>
    <scope>IDENTIFICATION</scope>
</reference>
<dbReference type="Gene3D" id="2.10.110.40">
    <property type="match status" value="1"/>
</dbReference>
<feature type="region of interest" description="Disordered" evidence="25">
    <location>
        <begin position="1896"/>
        <end position="1924"/>
    </location>
</feature>
<feature type="domain" description="KIX" evidence="29">
    <location>
        <begin position="553"/>
        <end position="632"/>
    </location>
</feature>
<feature type="region of interest" description="Disordered" evidence="25">
    <location>
        <begin position="2058"/>
        <end position="2205"/>
    </location>
</feature>
<accession>A0A3P8VVZ0</accession>
<evidence type="ECO:0000256" key="25">
    <source>
        <dbReference type="SAM" id="MobiDB-lite"/>
    </source>
</evidence>
<reference evidence="31 32" key="1">
    <citation type="journal article" date="2014" name="Nat. Genet.">
        <title>Whole-genome sequence of a flatfish provides insights into ZW sex chromosome evolution and adaptation to a benthic lifestyle.</title>
        <authorList>
            <person name="Chen S."/>
            <person name="Zhang G."/>
            <person name="Shao C."/>
            <person name="Huang Q."/>
            <person name="Liu G."/>
            <person name="Zhang P."/>
            <person name="Song W."/>
            <person name="An N."/>
            <person name="Chalopin D."/>
            <person name="Volff J.N."/>
            <person name="Hong Y."/>
            <person name="Li Q."/>
            <person name="Sha Z."/>
            <person name="Zhou H."/>
            <person name="Xie M."/>
            <person name="Yu Q."/>
            <person name="Liu Y."/>
            <person name="Xiang H."/>
            <person name="Wang N."/>
            <person name="Wu K."/>
            <person name="Yang C."/>
            <person name="Zhou Q."/>
            <person name="Liao X."/>
            <person name="Yang L."/>
            <person name="Hu Q."/>
            <person name="Zhang J."/>
            <person name="Meng L."/>
            <person name="Jin L."/>
            <person name="Tian Y."/>
            <person name="Lian J."/>
            <person name="Yang J."/>
            <person name="Miao G."/>
            <person name="Liu S."/>
            <person name="Liang Z."/>
            <person name="Yan F."/>
            <person name="Li Y."/>
            <person name="Sun B."/>
            <person name="Zhang H."/>
            <person name="Zhang J."/>
            <person name="Zhu Y."/>
            <person name="Du M."/>
            <person name="Zhao Y."/>
            <person name="Schartl M."/>
            <person name="Tang Q."/>
            <person name="Wang J."/>
        </authorList>
    </citation>
    <scope>NUCLEOTIDE SEQUENCE</scope>
</reference>
<dbReference type="Pfam" id="PF23570">
    <property type="entry name" value="PHD_P300"/>
    <property type="match status" value="1"/>
</dbReference>
<dbReference type="GO" id="GO:0003713">
    <property type="term" value="F:transcription coactivator activity"/>
    <property type="evidence" value="ECO:0007669"/>
    <property type="project" value="InterPro"/>
</dbReference>
<dbReference type="Gene3D" id="3.30.40.10">
    <property type="entry name" value="Zinc/RING finger domain, C3HC4 (zinc finger)"/>
    <property type="match status" value="1"/>
</dbReference>
<dbReference type="Pfam" id="PF06001">
    <property type="entry name" value="RING_CBP-p300"/>
    <property type="match status" value="1"/>
</dbReference>
<dbReference type="PROSITE" id="PS51727">
    <property type="entry name" value="CBP_P300_HAT"/>
    <property type="match status" value="1"/>
</dbReference>
<feature type="region of interest" description="Disordered" evidence="25">
    <location>
        <begin position="1305"/>
        <end position="1363"/>
    </location>
</feature>
<evidence type="ECO:0000256" key="9">
    <source>
        <dbReference type="ARBA" id="ARBA00022723"/>
    </source>
</evidence>
<feature type="region of interest" description="Disordered" evidence="25">
    <location>
        <begin position="617"/>
        <end position="642"/>
    </location>
</feature>
<evidence type="ECO:0000256" key="18">
    <source>
        <dbReference type="ARBA" id="ARBA00023163"/>
    </source>
</evidence>
<dbReference type="InterPro" id="IPR038547">
    <property type="entry name" value="RING_CBP-p300_sf"/>
</dbReference>
<feature type="compositionally biased region" description="Low complexity" evidence="25">
    <location>
        <begin position="2159"/>
        <end position="2171"/>
    </location>
</feature>
<feature type="zinc finger region" description="TAZ-type" evidence="23">
    <location>
        <begin position="343"/>
        <end position="429"/>
    </location>
</feature>
<evidence type="ECO:0000256" key="22">
    <source>
        <dbReference type="PROSITE-ProRule" id="PRU00035"/>
    </source>
</evidence>
<dbReference type="SMART" id="SM01250">
    <property type="entry name" value="KAT11"/>
    <property type="match status" value="1"/>
</dbReference>
<feature type="compositionally biased region" description="Low complexity" evidence="25">
    <location>
        <begin position="1902"/>
        <end position="1924"/>
    </location>
</feature>
<feature type="region of interest" description="Disordered" evidence="25">
    <location>
        <begin position="689"/>
        <end position="784"/>
    </location>
</feature>
<comment type="catalytic activity">
    <reaction evidence="21">
        <text>(S)-lactoyl-CoA + L-lysyl-[protein] = N(6)-[(S)-lactoyl]-L-lysyl-[protein] + CoA + H(+)</text>
        <dbReference type="Rhea" id="RHEA:61996"/>
        <dbReference type="Rhea" id="RHEA-COMP:9752"/>
        <dbReference type="Rhea" id="RHEA-COMP:19466"/>
        <dbReference type="ChEBI" id="CHEBI:15378"/>
        <dbReference type="ChEBI" id="CHEBI:29969"/>
        <dbReference type="ChEBI" id="CHEBI:57287"/>
        <dbReference type="ChEBI" id="CHEBI:231527"/>
        <dbReference type="ChEBI" id="CHEBI:231528"/>
    </reaction>
    <physiologicalReaction direction="left-to-right" evidence="21">
        <dbReference type="Rhea" id="RHEA:61997"/>
    </physiologicalReaction>
</comment>
<evidence type="ECO:0000256" key="21">
    <source>
        <dbReference type="ARBA" id="ARBA00047411"/>
    </source>
</evidence>
<dbReference type="InterPro" id="IPR031162">
    <property type="entry name" value="CBP_P300_HAT"/>
</dbReference>
<dbReference type="GO" id="GO:0005654">
    <property type="term" value="C:nucleoplasm"/>
    <property type="evidence" value="ECO:0007669"/>
    <property type="project" value="UniProtKB-ARBA"/>
</dbReference>
<dbReference type="Gene3D" id="1.20.1020.10">
    <property type="entry name" value="TAZ domain"/>
    <property type="match status" value="2"/>
</dbReference>
<dbReference type="STRING" id="244447.ENSCSEP00000018479"/>
<keyword evidence="32" id="KW-1185">Reference proteome</keyword>
<dbReference type="PROSITE" id="PS50014">
    <property type="entry name" value="BROMODOMAIN_2"/>
    <property type="match status" value="1"/>
</dbReference>
<dbReference type="InterPro" id="IPR009110">
    <property type="entry name" value="Nuc_rcpt_coact"/>
</dbReference>
<feature type="region of interest" description="Disordered" evidence="25">
    <location>
        <begin position="1"/>
        <end position="51"/>
    </location>
</feature>
<dbReference type="FunFam" id="1.20.1020.10:FF:000002">
    <property type="entry name" value="E1A binding protein p300"/>
    <property type="match status" value="1"/>
</dbReference>
<feature type="region of interest" description="Disordered" evidence="25">
    <location>
        <begin position="95"/>
        <end position="161"/>
    </location>
</feature>
<dbReference type="InterPro" id="IPR036427">
    <property type="entry name" value="Bromodomain-like_sf"/>
</dbReference>
<keyword evidence="11 24" id="KW-0863">Zinc-finger</keyword>
<feature type="compositionally biased region" description="Polar residues" evidence="25">
    <location>
        <begin position="96"/>
        <end position="112"/>
    </location>
</feature>
<evidence type="ECO:0000256" key="14">
    <source>
        <dbReference type="ARBA" id="ARBA00022990"/>
    </source>
</evidence>
<feature type="compositionally biased region" description="Polar residues" evidence="25">
    <location>
        <begin position="2085"/>
        <end position="2094"/>
    </location>
</feature>
<feature type="compositionally biased region" description="Polar residues" evidence="25">
    <location>
        <begin position="2105"/>
        <end position="2116"/>
    </location>
</feature>